<feature type="transmembrane region" description="Helical" evidence="7">
    <location>
        <begin position="50"/>
        <end position="73"/>
    </location>
</feature>
<feature type="transmembrane region" description="Helical" evidence="7">
    <location>
        <begin position="79"/>
        <end position="98"/>
    </location>
</feature>
<dbReference type="GO" id="GO:0022857">
    <property type="term" value="F:transmembrane transporter activity"/>
    <property type="evidence" value="ECO:0007669"/>
    <property type="project" value="InterPro"/>
</dbReference>
<feature type="transmembrane region" description="Helical" evidence="7">
    <location>
        <begin position="278"/>
        <end position="300"/>
    </location>
</feature>
<evidence type="ECO:0000313" key="8">
    <source>
        <dbReference type="EMBL" id="KAH7347173.1"/>
    </source>
</evidence>
<dbReference type="OrthoDB" id="3257095at2759"/>
<reference evidence="8" key="1">
    <citation type="journal article" date="2021" name="Nat. Commun.">
        <title>Genetic determinants of endophytism in the Arabidopsis root mycobiome.</title>
        <authorList>
            <person name="Mesny F."/>
            <person name="Miyauchi S."/>
            <person name="Thiergart T."/>
            <person name="Pickel B."/>
            <person name="Atanasova L."/>
            <person name="Karlsson M."/>
            <person name="Huettel B."/>
            <person name="Barry K.W."/>
            <person name="Haridas S."/>
            <person name="Chen C."/>
            <person name="Bauer D."/>
            <person name="Andreopoulos W."/>
            <person name="Pangilinan J."/>
            <person name="LaButti K."/>
            <person name="Riley R."/>
            <person name="Lipzen A."/>
            <person name="Clum A."/>
            <person name="Drula E."/>
            <person name="Henrissat B."/>
            <person name="Kohler A."/>
            <person name="Grigoriev I.V."/>
            <person name="Martin F.M."/>
            <person name="Hacquard S."/>
        </authorList>
    </citation>
    <scope>NUCLEOTIDE SEQUENCE</scope>
    <source>
        <strain evidence="8">MPI-CAGE-AT-0016</strain>
    </source>
</reference>
<feature type="region of interest" description="Disordered" evidence="6">
    <location>
        <begin position="1"/>
        <end position="27"/>
    </location>
</feature>
<keyword evidence="4 7" id="KW-1133">Transmembrane helix</keyword>
<dbReference type="Pfam" id="PF13520">
    <property type="entry name" value="AA_permease_2"/>
    <property type="match status" value="1"/>
</dbReference>
<dbReference type="PANTHER" id="PTHR45649">
    <property type="entry name" value="AMINO-ACID PERMEASE BAT1"/>
    <property type="match status" value="1"/>
</dbReference>
<evidence type="ECO:0000256" key="1">
    <source>
        <dbReference type="ARBA" id="ARBA00004141"/>
    </source>
</evidence>
<comment type="subcellular location">
    <subcellularLocation>
        <location evidence="1">Membrane</location>
        <topology evidence="1">Multi-pass membrane protein</topology>
    </subcellularLocation>
</comment>
<keyword evidence="9" id="KW-1185">Reference proteome</keyword>
<proteinExistence type="predicted"/>
<comment type="caution">
    <text evidence="8">The sequence shown here is derived from an EMBL/GenBank/DDBJ whole genome shotgun (WGS) entry which is preliminary data.</text>
</comment>
<dbReference type="PANTHER" id="PTHR45649:SF7">
    <property type="entry name" value="CHOLINE TRANSPORT PROTEIN"/>
    <property type="match status" value="1"/>
</dbReference>
<evidence type="ECO:0000313" key="9">
    <source>
        <dbReference type="Proteomes" id="UP000813385"/>
    </source>
</evidence>
<keyword evidence="2" id="KW-0813">Transport</keyword>
<accession>A0A8K0T6Q2</accession>
<feature type="transmembrane region" description="Helical" evidence="7">
    <location>
        <begin position="126"/>
        <end position="158"/>
    </location>
</feature>
<feature type="compositionally biased region" description="Low complexity" evidence="6">
    <location>
        <begin position="1"/>
        <end position="14"/>
    </location>
</feature>
<feature type="transmembrane region" description="Helical" evidence="7">
    <location>
        <begin position="408"/>
        <end position="430"/>
    </location>
</feature>
<feature type="transmembrane region" description="Helical" evidence="7">
    <location>
        <begin position="477"/>
        <end position="498"/>
    </location>
</feature>
<dbReference type="GO" id="GO:0016020">
    <property type="term" value="C:membrane"/>
    <property type="evidence" value="ECO:0007669"/>
    <property type="project" value="UniProtKB-SubCell"/>
</dbReference>
<evidence type="ECO:0000256" key="7">
    <source>
        <dbReference type="SAM" id="Phobius"/>
    </source>
</evidence>
<evidence type="ECO:0000256" key="3">
    <source>
        <dbReference type="ARBA" id="ARBA00022692"/>
    </source>
</evidence>
<keyword evidence="5 7" id="KW-0472">Membrane</keyword>
<feature type="transmembrane region" description="Helical" evidence="7">
    <location>
        <begin position="201"/>
        <end position="221"/>
    </location>
</feature>
<evidence type="ECO:0000256" key="5">
    <source>
        <dbReference type="ARBA" id="ARBA00023136"/>
    </source>
</evidence>
<feature type="transmembrane region" description="Helical" evidence="7">
    <location>
        <begin position="442"/>
        <end position="471"/>
    </location>
</feature>
<keyword evidence="3 7" id="KW-0812">Transmembrane</keyword>
<dbReference type="Proteomes" id="UP000813385">
    <property type="component" value="Unassembled WGS sequence"/>
</dbReference>
<evidence type="ECO:0000256" key="6">
    <source>
        <dbReference type="SAM" id="MobiDB-lite"/>
    </source>
</evidence>
<evidence type="ECO:0000256" key="2">
    <source>
        <dbReference type="ARBA" id="ARBA00022448"/>
    </source>
</evidence>
<feature type="transmembrane region" description="Helical" evidence="7">
    <location>
        <begin position="170"/>
        <end position="189"/>
    </location>
</feature>
<protein>
    <submittedName>
        <fullName evidence="8">Amino acid/polyamine transporter I</fullName>
    </submittedName>
</protein>
<dbReference type="AlphaFoldDB" id="A0A8K0T6Q2"/>
<evidence type="ECO:0000256" key="4">
    <source>
        <dbReference type="ARBA" id="ARBA00022989"/>
    </source>
</evidence>
<organism evidence="8 9">
    <name type="scientific">Plectosphaerella cucumerina</name>
    <dbReference type="NCBI Taxonomy" id="40658"/>
    <lineage>
        <taxon>Eukaryota</taxon>
        <taxon>Fungi</taxon>
        <taxon>Dikarya</taxon>
        <taxon>Ascomycota</taxon>
        <taxon>Pezizomycotina</taxon>
        <taxon>Sordariomycetes</taxon>
        <taxon>Hypocreomycetidae</taxon>
        <taxon>Glomerellales</taxon>
        <taxon>Plectosphaerellaceae</taxon>
        <taxon>Plectosphaerella</taxon>
    </lineage>
</organism>
<dbReference type="Gene3D" id="1.20.1740.10">
    <property type="entry name" value="Amino acid/polyamine transporter I"/>
    <property type="match status" value="1"/>
</dbReference>
<dbReference type="EMBL" id="JAGPXD010000007">
    <property type="protein sequence ID" value="KAH7347173.1"/>
    <property type="molecule type" value="Genomic_DNA"/>
</dbReference>
<dbReference type="PIRSF" id="PIRSF006060">
    <property type="entry name" value="AA_transporter"/>
    <property type="match status" value="1"/>
</dbReference>
<dbReference type="InterPro" id="IPR002293">
    <property type="entry name" value="AA/rel_permease1"/>
</dbReference>
<name>A0A8K0T6Q2_9PEZI</name>
<feature type="transmembrane region" description="Helical" evidence="7">
    <location>
        <begin position="382"/>
        <end position="402"/>
    </location>
</feature>
<sequence length="513" mass="55938">MDSIPPSSQPQSAPRADHKSEEEGSVGLQTMSSTQLGVVMHQKPFTMWTAMGIGHSITNTAITVTVGLASGIAFGGPPIFFYGFLLMAFVALCVAVTLDELSSAFPHSGGQYFWVSVLAPDKAKRFLSYITGVVAWTGAVCTGASVCLAVPSIIFNMVALNRPNFTFNSWQVFLAYQAINLAAFGFNLFERALPWVSRTLLVYTVLTLIVVFVAALAGPSAELPASQFFANLNNISGWPDGIAFILGLNSSNWAFSCLDAAVHLADEIPEPRKNIPKALLATVCLGTFTGFLIIFSLFFASTDMDSAVSAAVPSLQIFYNAYNGNAAAALGLQILVTISAAGALIGIHTWQSRIAWAFSRDRGFPFHRYMSRIAPEPFGTPIWAHVWSSLWVSVLGCLYLGSTLAFNSLVAGGILLQYLTYSTCVVLLLWRGRGSITPGPFWLPRFGLVANWVTLCWTVIALVFYCFPYFLPVQADQMNYVVAVIVGFYLYAIAYWFLFGRKEFKLPDPETHL</sequence>
<feature type="transmembrane region" description="Helical" evidence="7">
    <location>
        <begin position="326"/>
        <end position="350"/>
    </location>
</feature>
<gene>
    <name evidence="8" type="ORF">B0T11DRAFT_343394</name>
</gene>